<accession>A0A7J8MZS7</accession>
<dbReference type="AlphaFoldDB" id="A0A7J8MZS7"/>
<sequence>MSLENLSIDEGEDEVWLVAWDKDAQKPIYEFCLISDLGEKRFLFQFFNEIDIARGRMEHHGHLTIIY</sequence>
<organism evidence="1 2">
    <name type="scientific">Gossypium lobatum</name>
    <dbReference type="NCBI Taxonomy" id="34289"/>
    <lineage>
        <taxon>Eukaryota</taxon>
        <taxon>Viridiplantae</taxon>
        <taxon>Streptophyta</taxon>
        <taxon>Embryophyta</taxon>
        <taxon>Tracheophyta</taxon>
        <taxon>Spermatophyta</taxon>
        <taxon>Magnoliopsida</taxon>
        <taxon>eudicotyledons</taxon>
        <taxon>Gunneridae</taxon>
        <taxon>Pentapetalae</taxon>
        <taxon>rosids</taxon>
        <taxon>malvids</taxon>
        <taxon>Malvales</taxon>
        <taxon>Malvaceae</taxon>
        <taxon>Malvoideae</taxon>
        <taxon>Gossypium</taxon>
    </lineage>
</organism>
<dbReference type="EMBL" id="JABEZX010000011">
    <property type="protein sequence ID" value="MBA0570247.1"/>
    <property type="molecule type" value="Genomic_DNA"/>
</dbReference>
<evidence type="ECO:0000313" key="1">
    <source>
        <dbReference type="EMBL" id="MBA0570247.1"/>
    </source>
</evidence>
<keyword evidence="2" id="KW-1185">Reference proteome</keyword>
<dbReference type="Proteomes" id="UP000593572">
    <property type="component" value="Unassembled WGS sequence"/>
</dbReference>
<gene>
    <name evidence="1" type="ORF">Golob_003926</name>
</gene>
<reference evidence="1 2" key="1">
    <citation type="journal article" date="2019" name="Genome Biol. Evol.">
        <title>Insights into the evolution of the New World diploid cottons (Gossypium, subgenus Houzingenia) based on genome sequencing.</title>
        <authorList>
            <person name="Grover C.E."/>
            <person name="Arick M.A. 2nd"/>
            <person name="Thrash A."/>
            <person name="Conover J.L."/>
            <person name="Sanders W.S."/>
            <person name="Peterson D.G."/>
            <person name="Frelichowski J.E."/>
            <person name="Scheffler J.A."/>
            <person name="Scheffler B.E."/>
            <person name="Wendel J.F."/>
        </authorList>
    </citation>
    <scope>NUCLEOTIDE SEQUENCE [LARGE SCALE GENOMIC DNA]</scope>
    <source>
        <strain evidence="1">157</strain>
        <tissue evidence="1">Leaf</tissue>
    </source>
</reference>
<comment type="caution">
    <text evidence="1">The sequence shown here is derived from an EMBL/GenBank/DDBJ whole genome shotgun (WGS) entry which is preliminary data.</text>
</comment>
<proteinExistence type="predicted"/>
<name>A0A7J8MZS7_9ROSI</name>
<protein>
    <submittedName>
        <fullName evidence="1">Uncharacterized protein</fullName>
    </submittedName>
</protein>
<evidence type="ECO:0000313" key="2">
    <source>
        <dbReference type="Proteomes" id="UP000593572"/>
    </source>
</evidence>